<evidence type="ECO:0000259" key="1">
    <source>
        <dbReference type="Pfam" id="PF13173"/>
    </source>
</evidence>
<keyword evidence="3" id="KW-0067">ATP-binding</keyword>
<evidence type="ECO:0000313" key="4">
    <source>
        <dbReference type="Proteomes" id="UP000323646"/>
    </source>
</evidence>
<dbReference type="EMBL" id="VTOY01000016">
    <property type="protein sequence ID" value="TYZ20215.1"/>
    <property type="molecule type" value="Genomic_DNA"/>
</dbReference>
<dbReference type="InterPro" id="IPR025420">
    <property type="entry name" value="DUF4143"/>
</dbReference>
<dbReference type="PANTHER" id="PTHR33295">
    <property type="entry name" value="ATPASE"/>
    <property type="match status" value="1"/>
</dbReference>
<dbReference type="GO" id="GO:0005524">
    <property type="term" value="F:ATP binding"/>
    <property type="evidence" value="ECO:0007669"/>
    <property type="project" value="UniProtKB-KW"/>
</dbReference>
<keyword evidence="4" id="KW-1185">Reference proteome</keyword>
<accession>A0A5D6W0B3</accession>
<dbReference type="InterPro" id="IPR041682">
    <property type="entry name" value="AAA_14"/>
</dbReference>
<dbReference type="InterPro" id="IPR027417">
    <property type="entry name" value="P-loop_NTPase"/>
</dbReference>
<feature type="domain" description="DUF4143" evidence="2">
    <location>
        <begin position="199"/>
        <end position="339"/>
    </location>
</feature>
<evidence type="ECO:0000259" key="2">
    <source>
        <dbReference type="Pfam" id="PF13635"/>
    </source>
</evidence>
<dbReference type="Pfam" id="PF13635">
    <property type="entry name" value="DUF4143"/>
    <property type="match status" value="1"/>
</dbReference>
<dbReference type="OrthoDB" id="9801684at2"/>
<evidence type="ECO:0000313" key="3">
    <source>
        <dbReference type="EMBL" id="TYZ20215.1"/>
    </source>
</evidence>
<dbReference type="Gene3D" id="3.40.50.300">
    <property type="entry name" value="P-loop containing nucleotide triphosphate hydrolases"/>
    <property type="match status" value="1"/>
</dbReference>
<reference evidence="3 4" key="1">
    <citation type="submission" date="2019-08" db="EMBL/GenBank/DDBJ databases">
        <title>Selenomonas sp. mPRGC5 and Selenomonas sp. mPRGC8 isolated from ruminal fluid of dairy goat (Capra hircus).</title>
        <authorList>
            <person name="Poothong S."/>
            <person name="Nuengjamnong C."/>
            <person name="Tanasupawat S."/>
        </authorList>
    </citation>
    <scope>NUCLEOTIDE SEQUENCE [LARGE SCALE GENOMIC DNA]</scope>
    <source>
        <strain evidence="4">mPRGC5</strain>
    </source>
</reference>
<gene>
    <name evidence="3" type="ORF">FZ040_12270</name>
</gene>
<dbReference type="PANTHER" id="PTHR33295:SF20">
    <property type="entry name" value="ATPASE"/>
    <property type="match status" value="1"/>
</dbReference>
<keyword evidence="3" id="KW-0547">Nucleotide-binding</keyword>
<dbReference type="Pfam" id="PF13173">
    <property type="entry name" value="AAA_14"/>
    <property type="match status" value="1"/>
</dbReference>
<organism evidence="3 4">
    <name type="scientific">Selenomonas ruminis</name>
    <dbReference type="NCBI Taxonomy" id="2593411"/>
    <lineage>
        <taxon>Bacteria</taxon>
        <taxon>Bacillati</taxon>
        <taxon>Bacillota</taxon>
        <taxon>Negativicutes</taxon>
        <taxon>Selenomonadales</taxon>
        <taxon>Selenomonadaceae</taxon>
        <taxon>Selenomonas</taxon>
    </lineage>
</organism>
<dbReference type="RefSeq" id="WP_149172259.1">
    <property type="nucleotide sequence ID" value="NZ_VTOY01000016.1"/>
</dbReference>
<feature type="domain" description="AAA" evidence="1">
    <location>
        <begin position="20"/>
        <end position="148"/>
    </location>
</feature>
<dbReference type="Proteomes" id="UP000323646">
    <property type="component" value="Unassembled WGS sequence"/>
</dbReference>
<dbReference type="AlphaFoldDB" id="A0A5D6W0B3"/>
<protein>
    <submittedName>
        <fullName evidence="3">ATP-binding protein</fullName>
    </submittedName>
</protein>
<name>A0A5D6W0B3_9FIRM</name>
<comment type="caution">
    <text evidence="3">The sequence shown here is derived from an EMBL/GenBank/DDBJ whole genome shotgun (WGS) entry which is preliminary data.</text>
</comment>
<proteinExistence type="predicted"/>
<sequence>MINRNSYLEKIIKYQNTPIIKVLVGMRRAGKSTLLRQFHRHLLDEGVEADNIIYMNFELLEFASLGDFQHLHSYIQERMSGKDHVYLLLDEIQIIEHWEKTINSLFAEGKSDIYLTGSNAGMLSSELSTLLSGRYVEIPLLPLSFSEYISFRPEIKGNLDVAFQQYLKYGGMPITPSLPADEELISSVLGGIYNTVLVKDVIQRNNVRDADLLERIVRFLADNIGNPISTSKISGYLTSQNRKTTAATVDSYLNMLEKAFIFYRASRYDIKGKMYLKTQEKFYIVDSGIRNMLLGFSARDYGHVLENIVYFELIRRGYKVGVGKIGSLEVDFVATKPAETKYFQVSASVLDENTLKRELTPLQKIPDHYDKILLTMDRSYITDYNGIKQVNIVDFLSDTDSF</sequence>
<dbReference type="SUPFAM" id="SSF52540">
    <property type="entry name" value="P-loop containing nucleoside triphosphate hydrolases"/>
    <property type="match status" value="1"/>
</dbReference>